<evidence type="ECO:0000313" key="2">
    <source>
        <dbReference type="Proteomes" id="UP000266673"/>
    </source>
</evidence>
<reference evidence="1 2" key="1">
    <citation type="submission" date="2018-06" db="EMBL/GenBank/DDBJ databases">
        <title>Comparative genomics reveals the genomic features of Rhizophagus irregularis, R. cerebriforme, R. diaphanum and Gigaspora rosea, and their symbiotic lifestyle signature.</title>
        <authorList>
            <person name="Morin E."/>
            <person name="San Clemente H."/>
            <person name="Chen E.C.H."/>
            <person name="De La Providencia I."/>
            <person name="Hainaut M."/>
            <person name="Kuo A."/>
            <person name="Kohler A."/>
            <person name="Murat C."/>
            <person name="Tang N."/>
            <person name="Roy S."/>
            <person name="Loubradou J."/>
            <person name="Henrissat B."/>
            <person name="Grigoriev I.V."/>
            <person name="Corradi N."/>
            <person name="Roux C."/>
            <person name="Martin F.M."/>
        </authorList>
    </citation>
    <scope>NUCLEOTIDE SEQUENCE [LARGE SCALE GENOMIC DNA]</scope>
    <source>
        <strain evidence="1 2">DAOM 194757</strain>
    </source>
</reference>
<dbReference type="Proteomes" id="UP000266673">
    <property type="component" value="Unassembled WGS sequence"/>
</dbReference>
<protein>
    <submittedName>
        <fullName evidence="1">Uncharacterized protein</fullName>
    </submittedName>
</protein>
<sequence length="206" mass="24589">MPDKANEWLNFLIEMKPNFYIFFADELHEALNILSEQEFEVLVEQLECGLEKAIKRSDLGQSYACALIHVIFKNLWLESLAEQEIAYSNQIQEDYDQNLKDFGLCEMLIQNPKLRHEFESFSVSKDSKLYIFPQVYEFVRTRIYFIVTHQQQVEGLFNKYDIKTHPNMTAELKESKLRLSSWSIDKEHQFKFKRNSKKSKRKEKIS</sequence>
<dbReference type="OrthoDB" id="2419789at2759"/>
<keyword evidence="2" id="KW-1185">Reference proteome</keyword>
<dbReference type="EMBL" id="QKWP01000735">
    <property type="protein sequence ID" value="RIB15557.1"/>
    <property type="molecule type" value="Genomic_DNA"/>
</dbReference>
<comment type="caution">
    <text evidence="1">The sequence shown here is derived from an EMBL/GenBank/DDBJ whole genome shotgun (WGS) entry which is preliminary data.</text>
</comment>
<name>A0A397V2E9_9GLOM</name>
<evidence type="ECO:0000313" key="1">
    <source>
        <dbReference type="EMBL" id="RIB15557.1"/>
    </source>
</evidence>
<accession>A0A397V2E9</accession>
<dbReference type="AlphaFoldDB" id="A0A397V2E9"/>
<proteinExistence type="predicted"/>
<gene>
    <name evidence="1" type="ORF">C2G38_2039278</name>
</gene>
<organism evidence="1 2">
    <name type="scientific">Gigaspora rosea</name>
    <dbReference type="NCBI Taxonomy" id="44941"/>
    <lineage>
        <taxon>Eukaryota</taxon>
        <taxon>Fungi</taxon>
        <taxon>Fungi incertae sedis</taxon>
        <taxon>Mucoromycota</taxon>
        <taxon>Glomeromycotina</taxon>
        <taxon>Glomeromycetes</taxon>
        <taxon>Diversisporales</taxon>
        <taxon>Gigasporaceae</taxon>
        <taxon>Gigaspora</taxon>
    </lineage>
</organism>